<keyword evidence="2 3" id="KW-0560">Oxidoreductase</keyword>
<evidence type="ECO:0000313" key="3">
    <source>
        <dbReference type="EMBL" id="MEQ3553170.1"/>
    </source>
</evidence>
<dbReference type="EC" id="1.-.-.-" evidence="3"/>
<accession>A0ABV1KFD3</accession>
<dbReference type="Gene3D" id="3.40.50.720">
    <property type="entry name" value="NAD(P)-binding Rossmann-like Domain"/>
    <property type="match status" value="1"/>
</dbReference>
<sequence length="229" mass="23039">MPDPAPHALVTGVSSGIGAAVVERLLGRGWRVTGLSRSAPPPRDGLEWIEADLSDPSSVPGVVAGVGALDAVVHAAGLQRTGRLGALDPAAGEHMWRVHVAAAAELAGALLDRIADGGRIVLIGSRTAGGSPGKSQYAATKAALEAMARSWAAELVGRRITVNVVAPGPTDTPMLADPGRAATPPIVPPLGRRVRPGEVAALVELLVGPDGGAITGQTITVCAGMSLPR</sequence>
<dbReference type="PANTHER" id="PTHR43477">
    <property type="entry name" value="DIHYDROANTICAPSIN 7-DEHYDROGENASE"/>
    <property type="match status" value="1"/>
</dbReference>
<dbReference type="InterPro" id="IPR051122">
    <property type="entry name" value="SDR_DHRS6-like"/>
</dbReference>
<name>A0ABV1KFD3_9PSEU</name>
<organism evidence="3 4">
    <name type="scientific">Pseudonocardia nematodicida</name>
    <dbReference type="NCBI Taxonomy" id="1206997"/>
    <lineage>
        <taxon>Bacteria</taxon>
        <taxon>Bacillati</taxon>
        <taxon>Actinomycetota</taxon>
        <taxon>Actinomycetes</taxon>
        <taxon>Pseudonocardiales</taxon>
        <taxon>Pseudonocardiaceae</taxon>
        <taxon>Pseudonocardia</taxon>
    </lineage>
</organism>
<dbReference type="CDD" id="cd05233">
    <property type="entry name" value="SDR_c"/>
    <property type="match status" value="1"/>
</dbReference>
<protein>
    <submittedName>
        <fullName evidence="3">SDR family oxidoreductase</fullName>
        <ecNumber evidence="3">1.-.-.-</ecNumber>
    </submittedName>
</protein>
<dbReference type="PRINTS" id="PR00080">
    <property type="entry name" value="SDRFAMILY"/>
</dbReference>
<dbReference type="PANTHER" id="PTHR43477:SF1">
    <property type="entry name" value="DIHYDROANTICAPSIN 7-DEHYDROGENASE"/>
    <property type="match status" value="1"/>
</dbReference>
<keyword evidence="4" id="KW-1185">Reference proteome</keyword>
<comment type="similarity">
    <text evidence="1">Belongs to the short-chain dehydrogenases/reductases (SDR) family.</text>
</comment>
<evidence type="ECO:0000256" key="2">
    <source>
        <dbReference type="ARBA" id="ARBA00023002"/>
    </source>
</evidence>
<dbReference type="EMBL" id="JBEDNQ010000009">
    <property type="protein sequence ID" value="MEQ3553170.1"/>
    <property type="molecule type" value="Genomic_DNA"/>
</dbReference>
<evidence type="ECO:0000313" key="4">
    <source>
        <dbReference type="Proteomes" id="UP001494902"/>
    </source>
</evidence>
<gene>
    <name evidence="3" type="ORF">WIS52_22095</name>
</gene>
<evidence type="ECO:0000256" key="1">
    <source>
        <dbReference type="ARBA" id="ARBA00006484"/>
    </source>
</evidence>
<dbReference type="Pfam" id="PF13561">
    <property type="entry name" value="adh_short_C2"/>
    <property type="match status" value="1"/>
</dbReference>
<reference evidence="3 4" key="1">
    <citation type="submission" date="2024-03" db="EMBL/GenBank/DDBJ databases">
        <title>Draft genome sequence of Pseudonocardia nematodicida JCM 31783.</title>
        <authorList>
            <person name="Butdee W."/>
            <person name="Duangmal K."/>
        </authorList>
    </citation>
    <scope>NUCLEOTIDE SEQUENCE [LARGE SCALE GENOMIC DNA]</scope>
    <source>
        <strain evidence="3 4">JCM 31783</strain>
    </source>
</reference>
<dbReference type="SUPFAM" id="SSF51735">
    <property type="entry name" value="NAD(P)-binding Rossmann-fold domains"/>
    <property type="match status" value="1"/>
</dbReference>
<dbReference type="RefSeq" id="WP_349300235.1">
    <property type="nucleotide sequence ID" value="NZ_JBEDNQ010000009.1"/>
</dbReference>
<proteinExistence type="inferred from homology"/>
<dbReference type="InterPro" id="IPR002347">
    <property type="entry name" value="SDR_fam"/>
</dbReference>
<comment type="caution">
    <text evidence="3">The sequence shown here is derived from an EMBL/GenBank/DDBJ whole genome shotgun (WGS) entry which is preliminary data.</text>
</comment>
<dbReference type="InterPro" id="IPR036291">
    <property type="entry name" value="NAD(P)-bd_dom_sf"/>
</dbReference>
<dbReference type="Proteomes" id="UP001494902">
    <property type="component" value="Unassembled WGS sequence"/>
</dbReference>
<dbReference type="GO" id="GO:0016491">
    <property type="term" value="F:oxidoreductase activity"/>
    <property type="evidence" value="ECO:0007669"/>
    <property type="project" value="UniProtKB-KW"/>
</dbReference>
<dbReference type="PRINTS" id="PR00081">
    <property type="entry name" value="GDHRDH"/>
</dbReference>